<name>A0A7W8CYW6_9FIRM</name>
<dbReference type="PANTHER" id="PTHR37422:SF13">
    <property type="entry name" value="LIPOPOLYSACCHARIDE BIOSYNTHESIS PROTEIN PA4999-RELATED"/>
    <property type="match status" value="1"/>
</dbReference>
<dbReference type="RefSeq" id="WP_183328851.1">
    <property type="nucleotide sequence ID" value="NZ_JACHHK010000006.1"/>
</dbReference>
<dbReference type="PANTHER" id="PTHR37422">
    <property type="entry name" value="TEICHURONIC ACID BIOSYNTHESIS PROTEIN TUAE"/>
    <property type="match status" value="1"/>
</dbReference>
<feature type="transmembrane region" description="Helical" evidence="5">
    <location>
        <begin position="208"/>
        <end position="224"/>
    </location>
</feature>
<feature type="transmembrane region" description="Helical" evidence="5">
    <location>
        <begin position="184"/>
        <end position="202"/>
    </location>
</feature>
<evidence type="ECO:0000256" key="4">
    <source>
        <dbReference type="ARBA" id="ARBA00023136"/>
    </source>
</evidence>
<feature type="transmembrane region" description="Helical" evidence="5">
    <location>
        <begin position="341"/>
        <end position="359"/>
    </location>
</feature>
<gene>
    <name evidence="7" type="ORF">HNQ47_001589</name>
</gene>
<keyword evidence="8" id="KW-1185">Reference proteome</keyword>
<feature type="transmembrane region" description="Helical" evidence="5">
    <location>
        <begin position="160"/>
        <end position="179"/>
    </location>
</feature>
<feature type="transmembrane region" description="Helical" evidence="5">
    <location>
        <begin position="65"/>
        <end position="98"/>
    </location>
</feature>
<evidence type="ECO:0000256" key="2">
    <source>
        <dbReference type="ARBA" id="ARBA00022692"/>
    </source>
</evidence>
<dbReference type="AlphaFoldDB" id="A0A7W8CYW6"/>
<dbReference type="Pfam" id="PF04932">
    <property type="entry name" value="Wzy_C"/>
    <property type="match status" value="1"/>
</dbReference>
<dbReference type="GO" id="GO:0016874">
    <property type="term" value="F:ligase activity"/>
    <property type="evidence" value="ECO:0007669"/>
    <property type="project" value="UniProtKB-KW"/>
</dbReference>
<dbReference type="EMBL" id="JACHHK010000006">
    <property type="protein sequence ID" value="MBB5183554.1"/>
    <property type="molecule type" value="Genomic_DNA"/>
</dbReference>
<dbReference type="InterPro" id="IPR051533">
    <property type="entry name" value="WaaL-like"/>
</dbReference>
<evidence type="ECO:0000259" key="6">
    <source>
        <dbReference type="Pfam" id="PF04932"/>
    </source>
</evidence>
<evidence type="ECO:0000256" key="1">
    <source>
        <dbReference type="ARBA" id="ARBA00004141"/>
    </source>
</evidence>
<dbReference type="Proteomes" id="UP000539953">
    <property type="component" value="Unassembled WGS sequence"/>
</dbReference>
<evidence type="ECO:0000256" key="5">
    <source>
        <dbReference type="SAM" id="Phobius"/>
    </source>
</evidence>
<feature type="transmembrane region" description="Helical" evidence="5">
    <location>
        <begin position="305"/>
        <end position="329"/>
    </location>
</feature>
<feature type="transmembrane region" description="Helical" evidence="5">
    <location>
        <begin position="231"/>
        <end position="251"/>
    </location>
</feature>
<comment type="caution">
    <text evidence="7">The sequence shown here is derived from an EMBL/GenBank/DDBJ whole genome shotgun (WGS) entry which is preliminary data.</text>
</comment>
<keyword evidence="4 5" id="KW-0472">Membrane</keyword>
<dbReference type="InterPro" id="IPR007016">
    <property type="entry name" value="O-antigen_ligase-rel_domated"/>
</dbReference>
<proteinExistence type="predicted"/>
<dbReference type="GO" id="GO:0016020">
    <property type="term" value="C:membrane"/>
    <property type="evidence" value="ECO:0007669"/>
    <property type="project" value="UniProtKB-SubCell"/>
</dbReference>
<organism evidence="7 8">
    <name type="scientific">Catenisphaera adipataccumulans</name>
    <dbReference type="NCBI Taxonomy" id="700500"/>
    <lineage>
        <taxon>Bacteria</taxon>
        <taxon>Bacillati</taxon>
        <taxon>Bacillota</taxon>
        <taxon>Erysipelotrichia</taxon>
        <taxon>Erysipelotrichales</taxon>
        <taxon>Erysipelotrichaceae</taxon>
        <taxon>Catenisphaera</taxon>
    </lineage>
</organism>
<reference evidence="7 8" key="1">
    <citation type="submission" date="2020-08" db="EMBL/GenBank/DDBJ databases">
        <title>Genomic Encyclopedia of Type Strains, Phase IV (KMG-IV): sequencing the most valuable type-strain genomes for metagenomic binning, comparative biology and taxonomic classification.</title>
        <authorList>
            <person name="Goeker M."/>
        </authorList>
    </citation>
    <scope>NUCLEOTIDE SEQUENCE [LARGE SCALE GENOMIC DNA]</scope>
    <source>
        <strain evidence="7 8">DSM 25799</strain>
    </source>
</reference>
<sequence>MKTIREDLRSFQKNDWLIMIMVTSIFLPHLVFILTNVVILSYLLLKGELWPYIRRQVGKKWVYGFLLLEAIVCVVYRNLLGFGVTAGFFLLMVSVGYYSQVIHPKLFHYITEWVLICSVPMIILGLIQFRYVSQLGGYSFWEFKIQNSPSRRITGTFQNANLFALMCEYVLATCLYCFLKNKQLLHRVWYVCIALANFGIILLTGCRAALVPLIFVIPILLYFAKEKKLMVVYAAALAAVLGAVVTHPTLIPRFNDFSTIESRFKIWRAGIRMFKRYPLFGNGPWTYHRNYLAFHAHKAVHCHNIYLDALVSFGIIGCAFFAYYILYIFKIVRRTLSADRLLFGFMVGMLVIVGVHGLVDGTLYPIKDDLYLLFILYSGFMYRKQSA</sequence>
<evidence type="ECO:0000313" key="7">
    <source>
        <dbReference type="EMBL" id="MBB5183554.1"/>
    </source>
</evidence>
<feature type="transmembrane region" description="Helical" evidence="5">
    <location>
        <begin position="16"/>
        <end position="45"/>
    </location>
</feature>
<feature type="domain" description="O-antigen ligase-related" evidence="6">
    <location>
        <begin position="194"/>
        <end position="321"/>
    </location>
</feature>
<evidence type="ECO:0000256" key="3">
    <source>
        <dbReference type="ARBA" id="ARBA00022989"/>
    </source>
</evidence>
<keyword evidence="2 5" id="KW-0812">Transmembrane</keyword>
<protein>
    <submittedName>
        <fullName evidence="7">O-antigen ligase</fullName>
    </submittedName>
</protein>
<comment type="subcellular location">
    <subcellularLocation>
        <location evidence="1">Membrane</location>
        <topology evidence="1">Multi-pass membrane protein</topology>
    </subcellularLocation>
</comment>
<accession>A0A7W8CYW6</accession>
<evidence type="ECO:0000313" key="8">
    <source>
        <dbReference type="Proteomes" id="UP000539953"/>
    </source>
</evidence>
<feature type="transmembrane region" description="Helical" evidence="5">
    <location>
        <begin position="110"/>
        <end position="131"/>
    </location>
</feature>
<keyword evidence="3 5" id="KW-1133">Transmembrane helix</keyword>
<keyword evidence="7" id="KW-0436">Ligase</keyword>